<dbReference type="InterPro" id="IPR000873">
    <property type="entry name" value="AMP-dep_synth/lig_dom"/>
</dbReference>
<evidence type="ECO:0000259" key="3">
    <source>
        <dbReference type="PROSITE" id="PS50075"/>
    </source>
</evidence>
<dbReference type="InterPro" id="IPR036291">
    <property type="entry name" value="NAD(P)-bd_dom_sf"/>
</dbReference>
<gene>
    <name evidence="4" type="ORF">MNBD_DELTA04-1696</name>
</gene>
<dbReference type="AlphaFoldDB" id="A0A3B0VAR6"/>
<organism evidence="4">
    <name type="scientific">hydrothermal vent metagenome</name>
    <dbReference type="NCBI Taxonomy" id="652676"/>
    <lineage>
        <taxon>unclassified sequences</taxon>
        <taxon>metagenomes</taxon>
        <taxon>ecological metagenomes</taxon>
    </lineage>
</organism>
<dbReference type="Gene3D" id="3.40.50.720">
    <property type="entry name" value="NAD(P)-binding Rossmann-like Domain"/>
    <property type="match status" value="1"/>
</dbReference>
<dbReference type="PANTHER" id="PTHR44845:SF6">
    <property type="entry name" value="BETA-ALANINE-ACTIVATING ENZYME"/>
    <property type="match status" value="1"/>
</dbReference>
<dbReference type="EMBL" id="UOEY01000051">
    <property type="protein sequence ID" value="VAW37810.1"/>
    <property type="molecule type" value="Genomic_DNA"/>
</dbReference>
<dbReference type="SUPFAM" id="SSF47336">
    <property type="entry name" value="ACP-like"/>
    <property type="match status" value="1"/>
</dbReference>
<feature type="domain" description="Carrier" evidence="3">
    <location>
        <begin position="467"/>
        <end position="542"/>
    </location>
</feature>
<dbReference type="Pfam" id="PF00550">
    <property type="entry name" value="PP-binding"/>
    <property type="match status" value="1"/>
</dbReference>
<dbReference type="Gene3D" id="3.30.300.30">
    <property type="match status" value="1"/>
</dbReference>
<dbReference type="Pfam" id="PF07993">
    <property type="entry name" value="NAD_binding_4"/>
    <property type="match status" value="1"/>
</dbReference>
<dbReference type="NCBIfam" id="TIGR01733">
    <property type="entry name" value="AA-adenyl-dom"/>
    <property type="match status" value="1"/>
</dbReference>
<dbReference type="Pfam" id="PF00501">
    <property type="entry name" value="AMP-binding"/>
    <property type="match status" value="1"/>
</dbReference>
<dbReference type="InterPro" id="IPR020845">
    <property type="entry name" value="AMP-binding_CS"/>
</dbReference>
<reference evidence="4" key="1">
    <citation type="submission" date="2018-06" db="EMBL/GenBank/DDBJ databases">
        <authorList>
            <person name="Zhirakovskaya E."/>
        </authorList>
    </citation>
    <scope>NUCLEOTIDE SEQUENCE</scope>
</reference>
<dbReference type="Gene3D" id="1.10.1200.10">
    <property type="entry name" value="ACP-like"/>
    <property type="match status" value="1"/>
</dbReference>
<dbReference type="Pfam" id="PF13193">
    <property type="entry name" value="AMP-binding_C"/>
    <property type="match status" value="1"/>
</dbReference>
<dbReference type="InterPro" id="IPR025110">
    <property type="entry name" value="AMP-bd_C"/>
</dbReference>
<dbReference type="SUPFAM" id="SSF56801">
    <property type="entry name" value="Acetyl-CoA synthetase-like"/>
    <property type="match status" value="1"/>
</dbReference>
<keyword evidence="1" id="KW-0596">Phosphopantetheine</keyword>
<dbReference type="Gene3D" id="3.40.50.980">
    <property type="match status" value="2"/>
</dbReference>
<accession>A0A3B0VAR6</accession>
<dbReference type="InterPro" id="IPR013120">
    <property type="entry name" value="FAR_NAD-bd"/>
</dbReference>
<dbReference type="PROSITE" id="PS50075">
    <property type="entry name" value="CARRIER"/>
    <property type="match status" value="1"/>
</dbReference>
<feature type="non-terminal residue" evidence="4">
    <location>
        <position position="1"/>
    </location>
</feature>
<feature type="non-terminal residue" evidence="4">
    <location>
        <position position="714"/>
    </location>
</feature>
<dbReference type="PROSITE" id="PS00455">
    <property type="entry name" value="AMP_BINDING"/>
    <property type="match status" value="1"/>
</dbReference>
<name>A0A3B0VAR6_9ZZZZ</name>
<sequence length="714" mass="79055">QAHHIERGDLVCVAYERGINFIVAILSILKCGAAYVPIDTKEPAERRRDIIDDVAPKLLLVQPKHRGDFDFPNCVSLDDLTDIYTFSPAPRQTYIHSQDLACVFFTSGSTGRPKGVLLPHLALSGLVRSPRYLTITPDDRVLSSSSIAFDAASFEIWTALANSATLVCIDYETIINPEAFATFLDQQDISVMWITSALFDQVVDFRPGMFRKVKYLLSGGDVVNPKTVYKVLNNDQGRPKAFINGYGPTETGILATFQMITEMHSYNEPLSIGKALADTVLYVLDEKRQPVPPGEQGELYIGGHRLAKGYLNLPERTAQMFIQNPFTGNPTDILYRTGDLVRFRPDGSLEFTGRADRQIKFRGFRLELDGIENVMIGNPDVANAAVKMVKINAEKSLVGYVQLEAGSRDGFSTTAYKSYLGDKMPSYSVPRVIVVMDQLPVTRRGKIDRKQLPDPVIDEQTRDDIVKPRTATEKIIYDVWSDCLGLKVFGVADNFFDLGGSSILLATVYTGIRSRIPTPFTLDAFLENPTIEGLARTIDKHSGQANHADERAEAEDDAVLDVSIRPAWSVQDETGGNAVLLTGSTGFLGGHILAELLENTDRPVYCLIRPHGDESLHEHQHTALHRLALDRVLSAADRIRPIAGDLAEHGLGLSSLDHQRILDNCSHIIHCGAYVHHIYHYARLKSANSFSTLELIKLALRGHPKKLSFVSTVS</sequence>
<dbReference type="InterPro" id="IPR009081">
    <property type="entry name" value="PP-bd_ACP"/>
</dbReference>
<dbReference type="Gene3D" id="2.30.38.10">
    <property type="entry name" value="Luciferase, Domain 3"/>
    <property type="match status" value="1"/>
</dbReference>
<dbReference type="InterPro" id="IPR010071">
    <property type="entry name" value="AA_adenyl_dom"/>
</dbReference>
<evidence type="ECO:0000256" key="2">
    <source>
        <dbReference type="ARBA" id="ARBA00022553"/>
    </source>
</evidence>
<keyword evidence="2" id="KW-0597">Phosphoprotein</keyword>
<evidence type="ECO:0000256" key="1">
    <source>
        <dbReference type="ARBA" id="ARBA00022450"/>
    </source>
</evidence>
<protein>
    <recommendedName>
        <fullName evidence="3">Carrier domain-containing protein</fullName>
    </recommendedName>
</protein>
<dbReference type="PANTHER" id="PTHR44845">
    <property type="entry name" value="CARRIER DOMAIN-CONTAINING PROTEIN"/>
    <property type="match status" value="1"/>
</dbReference>
<proteinExistence type="predicted"/>
<evidence type="ECO:0000313" key="4">
    <source>
        <dbReference type="EMBL" id="VAW37810.1"/>
    </source>
</evidence>
<dbReference type="InterPro" id="IPR045851">
    <property type="entry name" value="AMP-bd_C_sf"/>
</dbReference>
<dbReference type="SUPFAM" id="SSF51735">
    <property type="entry name" value="NAD(P)-binding Rossmann-fold domains"/>
    <property type="match status" value="1"/>
</dbReference>
<dbReference type="InterPro" id="IPR036736">
    <property type="entry name" value="ACP-like_sf"/>
</dbReference>